<evidence type="ECO:0000313" key="8">
    <source>
        <dbReference type="EnsemblMetazoa" id="XP_796457"/>
    </source>
</evidence>
<comment type="similarity">
    <text evidence="3">Belongs to the HscB family.</text>
</comment>
<evidence type="ECO:0000256" key="1">
    <source>
        <dbReference type="ARBA" id="ARBA00004173"/>
    </source>
</evidence>
<proteinExistence type="inferred from homology"/>
<name>A0A7M7RER4_STRPU</name>
<dbReference type="OrthoDB" id="448954at2759"/>
<dbReference type="CDD" id="cd06257">
    <property type="entry name" value="DnaJ"/>
    <property type="match status" value="1"/>
</dbReference>
<dbReference type="EnsemblMetazoa" id="XM_791364">
    <property type="protein sequence ID" value="XP_796457"/>
    <property type="gene ID" value="LOC591813"/>
</dbReference>
<keyword evidence="9" id="KW-1185">Reference proteome</keyword>
<dbReference type="InterPro" id="IPR009073">
    <property type="entry name" value="HscB_oligo_C"/>
</dbReference>
<reference evidence="9" key="1">
    <citation type="submission" date="2015-02" db="EMBL/GenBank/DDBJ databases">
        <title>Genome sequencing for Strongylocentrotus purpuratus.</title>
        <authorList>
            <person name="Murali S."/>
            <person name="Liu Y."/>
            <person name="Vee V."/>
            <person name="English A."/>
            <person name="Wang M."/>
            <person name="Skinner E."/>
            <person name="Han Y."/>
            <person name="Muzny D.M."/>
            <person name="Worley K.C."/>
            <person name="Gibbs R.A."/>
        </authorList>
    </citation>
    <scope>NUCLEOTIDE SEQUENCE</scope>
</reference>
<accession>A0A7M7RER4</accession>
<evidence type="ECO:0000256" key="2">
    <source>
        <dbReference type="ARBA" id="ARBA00004496"/>
    </source>
</evidence>
<dbReference type="FunCoup" id="A0A7M7RER4">
    <property type="interactions" value="1326"/>
</dbReference>
<dbReference type="Gene3D" id="1.10.287.110">
    <property type="entry name" value="DnaJ domain"/>
    <property type="match status" value="1"/>
</dbReference>
<evidence type="ECO:0000256" key="3">
    <source>
        <dbReference type="ARBA" id="ARBA00010476"/>
    </source>
</evidence>
<dbReference type="PANTHER" id="PTHR14021">
    <property type="entry name" value="IRON-SULFUR CLUSTER CO-CHAPERONE PROTEIN HSCB"/>
    <property type="match status" value="1"/>
</dbReference>
<evidence type="ECO:0000259" key="7">
    <source>
        <dbReference type="PROSITE" id="PS50076"/>
    </source>
</evidence>
<evidence type="ECO:0000256" key="6">
    <source>
        <dbReference type="ARBA" id="ARBA00023186"/>
    </source>
</evidence>
<dbReference type="InterPro" id="IPR004640">
    <property type="entry name" value="HscB"/>
</dbReference>
<dbReference type="FunFam" id="1.20.1280.20:FF:000002">
    <property type="entry name" value="HscB mitochondrial iron-sulfur cluster co-chaperone"/>
    <property type="match status" value="1"/>
</dbReference>
<dbReference type="SUPFAM" id="SSF47144">
    <property type="entry name" value="HSC20 (HSCB), C-terminal oligomerisation domain"/>
    <property type="match status" value="1"/>
</dbReference>
<feature type="domain" description="J" evidence="7">
    <location>
        <begin position="121"/>
        <end position="193"/>
    </location>
</feature>
<dbReference type="GO" id="GO:0001671">
    <property type="term" value="F:ATPase activator activity"/>
    <property type="evidence" value="ECO:0007669"/>
    <property type="project" value="InterPro"/>
</dbReference>
<dbReference type="OMA" id="LMFIERF"/>
<reference evidence="8" key="2">
    <citation type="submission" date="2021-01" db="UniProtKB">
        <authorList>
            <consortium name="EnsemblMetazoa"/>
        </authorList>
    </citation>
    <scope>IDENTIFICATION</scope>
</reference>
<keyword evidence="5" id="KW-0496">Mitochondrion</keyword>
<comment type="subcellular location">
    <subcellularLocation>
        <location evidence="2">Cytoplasm</location>
    </subcellularLocation>
    <subcellularLocation>
        <location evidence="1">Mitochondrion</location>
    </subcellularLocation>
</comment>
<sequence>MAACLLKSCRLALPRAQGFLCHERGLSSSSIISSTVCSFSRRQAIKAVLSNSACIYQKTKKLQRGMMSSRIMGRLYCSSSGVCWNCSAELSRSATSSGGPRVGALFCASCNMIQPLEDGLNSFQIMGKEEKFDMDVQDLTNSFRDLQRLLHPDKFSNKSEIEQSYSAAQSSAVNRAYKVLLKPLSRGLYLLELRGFSIEEGESNIDPVFLMEVMEINEQIADTDDLDTIRRMGKDNSVILNAHLDELQAAFNKADYSGARETLMRLKYYANIDDKVKEKLGTD</sequence>
<dbReference type="InterPro" id="IPR036386">
    <property type="entry name" value="HscB_C_sf"/>
</dbReference>
<evidence type="ECO:0000256" key="4">
    <source>
        <dbReference type="ARBA" id="ARBA00022490"/>
    </source>
</evidence>
<dbReference type="GO" id="GO:0051087">
    <property type="term" value="F:protein-folding chaperone binding"/>
    <property type="evidence" value="ECO:0007669"/>
    <property type="project" value="InterPro"/>
</dbReference>
<dbReference type="Pfam" id="PF07743">
    <property type="entry name" value="HSCB_C"/>
    <property type="match status" value="1"/>
</dbReference>
<dbReference type="NCBIfam" id="TIGR00714">
    <property type="entry name" value="hscB"/>
    <property type="match status" value="1"/>
</dbReference>
<keyword evidence="4" id="KW-0963">Cytoplasm</keyword>
<dbReference type="RefSeq" id="XP_796457.3">
    <property type="nucleotide sequence ID" value="XM_791364.3"/>
</dbReference>
<dbReference type="SMART" id="SM00271">
    <property type="entry name" value="DnaJ"/>
    <property type="match status" value="1"/>
</dbReference>
<dbReference type="PROSITE" id="PS50076">
    <property type="entry name" value="DNAJ_2"/>
    <property type="match status" value="1"/>
</dbReference>
<dbReference type="InParanoid" id="A0A7M7RER4"/>
<dbReference type="KEGG" id="spu:591813"/>
<dbReference type="InterPro" id="IPR001623">
    <property type="entry name" value="DnaJ_domain"/>
</dbReference>
<dbReference type="AlphaFoldDB" id="A0A7M7RER4"/>
<keyword evidence="6" id="KW-0143">Chaperone</keyword>
<dbReference type="Proteomes" id="UP000007110">
    <property type="component" value="Unassembled WGS sequence"/>
</dbReference>
<organism evidence="8 9">
    <name type="scientific">Strongylocentrotus purpuratus</name>
    <name type="common">Purple sea urchin</name>
    <dbReference type="NCBI Taxonomy" id="7668"/>
    <lineage>
        <taxon>Eukaryota</taxon>
        <taxon>Metazoa</taxon>
        <taxon>Echinodermata</taxon>
        <taxon>Eleutherozoa</taxon>
        <taxon>Echinozoa</taxon>
        <taxon>Echinoidea</taxon>
        <taxon>Euechinoidea</taxon>
        <taxon>Echinacea</taxon>
        <taxon>Camarodonta</taxon>
        <taxon>Echinidea</taxon>
        <taxon>Strongylocentrotidae</taxon>
        <taxon>Strongylocentrotus</taxon>
    </lineage>
</organism>
<dbReference type="GO" id="GO:0044571">
    <property type="term" value="P:[2Fe-2S] cluster assembly"/>
    <property type="evidence" value="ECO:0000318"/>
    <property type="project" value="GO_Central"/>
</dbReference>
<dbReference type="Gene3D" id="1.20.1280.20">
    <property type="entry name" value="HscB, C-terminal domain"/>
    <property type="match status" value="1"/>
</dbReference>
<dbReference type="GO" id="GO:0005739">
    <property type="term" value="C:mitochondrion"/>
    <property type="evidence" value="ECO:0000318"/>
    <property type="project" value="GO_Central"/>
</dbReference>
<dbReference type="PANTHER" id="PTHR14021:SF15">
    <property type="entry name" value="IRON-SULFUR CLUSTER CO-CHAPERONE PROTEIN HSCB"/>
    <property type="match status" value="1"/>
</dbReference>
<protein>
    <recommendedName>
        <fullName evidence="7">J domain-containing protein</fullName>
    </recommendedName>
</protein>
<evidence type="ECO:0000256" key="5">
    <source>
        <dbReference type="ARBA" id="ARBA00023128"/>
    </source>
</evidence>
<dbReference type="InterPro" id="IPR036869">
    <property type="entry name" value="J_dom_sf"/>
</dbReference>
<dbReference type="SUPFAM" id="SSF46565">
    <property type="entry name" value="Chaperone J-domain"/>
    <property type="match status" value="1"/>
</dbReference>
<evidence type="ECO:0000313" key="9">
    <source>
        <dbReference type="Proteomes" id="UP000007110"/>
    </source>
</evidence>
<dbReference type="GO" id="GO:0051259">
    <property type="term" value="P:protein complex oligomerization"/>
    <property type="evidence" value="ECO:0007669"/>
    <property type="project" value="InterPro"/>
</dbReference>
<dbReference type="GeneID" id="591813"/>